<feature type="transmembrane region" description="Helical" evidence="7">
    <location>
        <begin position="68"/>
        <end position="94"/>
    </location>
</feature>
<proteinExistence type="predicted"/>
<sequence>ALILSVVGYRILGFKKLITIFKESALSTGYVSAMVAAALIFSYIISREQLPVALTNWVMDSGIITNKYTYLLFVNVFLLLLGCVMDPIVGALIVMPILIPIATFFGIDLIHLGVVSVLNAMIGLSTPPYGENLFIVSAISKVPLGGIIREMWPFLAVLIGVLLTCTYIPGIVLWLPKLVGYVP</sequence>
<evidence type="ECO:0000256" key="3">
    <source>
        <dbReference type="ARBA" id="ARBA00022519"/>
    </source>
</evidence>
<dbReference type="PANTHER" id="PTHR33362">
    <property type="entry name" value="SIALIC ACID TRAP TRANSPORTER PERMEASE PROTEIN SIAT-RELATED"/>
    <property type="match status" value="1"/>
</dbReference>
<evidence type="ECO:0000256" key="5">
    <source>
        <dbReference type="ARBA" id="ARBA00022989"/>
    </source>
</evidence>
<gene>
    <name evidence="9" type="ORF">S12H4_13823</name>
</gene>
<keyword evidence="4 7" id="KW-0812">Transmembrane</keyword>
<evidence type="ECO:0000259" key="8">
    <source>
        <dbReference type="Pfam" id="PF06808"/>
    </source>
</evidence>
<comment type="subcellular location">
    <subcellularLocation>
        <location evidence="1">Cell inner membrane</location>
        <topology evidence="1">Multi-pass membrane protein</topology>
    </subcellularLocation>
</comment>
<dbReference type="EMBL" id="BARW01006578">
    <property type="protein sequence ID" value="GAI77881.1"/>
    <property type="molecule type" value="Genomic_DNA"/>
</dbReference>
<dbReference type="GO" id="GO:0005886">
    <property type="term" value="C:plasma membrane"/>
    <property type="evidence" value="ECO:0007669"/>
    <property type="project" value="UniProtKB-SubCell"/>
</dbReference>
<evidence type="ECO:0000256" key="1">
    <source>
        <dbReference type="ARBA" id="ARBA00004429"/>
    </source>
</evidence>
<keyword evidence="6 7" id="KW-0472">Membrane</keyword>
<evidence type="ECO:0000256" key="7">
    <source>
        <dbReference type="SAM" id="Phobius"/>
    </source>
</evidence>
<dbReference type="GO" id="GO:0022857">
    <property type="term" value="F:transmembrane transporter activity"/>
    <property type="evidence" value="ECO:0007669"/>
    <property type="project" value="TreeGrafter"/>
</dbReference>
<comment type="caution">
    <text evidence="9">The sequence shown here is derived from an EMBL/GenBank/DDBJ whole genome shotgun (WGS) entry which is preliminary data.</text>
</comment>
<keyword evidence="3" id="KW-0997">Cell inner membrane</keyword>
<accession>X1SFF3</accession>
<dbReference type="AlphaFoldDB" id="X1SFF3"/>
<protein>
    <recommendedName>
        <fullName evidence="8">TRAP C4-dicarboxylate transport system permease DctM subunit domain-containing protein</fullName>
    </recommendedName>
</protein>
<dbReference type="PANTHER" id="PTHR33362:SF5">
    <property type="entry name" value="C4-DICARBOXYLATE TRAP TRANSPORTER LARGE PERMEASE PROTEIN DCTM"/>
    <property type="match status" value="1"/>
</dbReference>
<keyword evidence="2" id="KW-1003">Cell membrane</keyword>
<name>X1SFF3_9ZZZZ</name>
<evidence type="ECO:0000256" key="2">
    <source>
        <dbReference type="ARBA" id="ARBA00022475"/>
    </source>
</evidence>
<feature type="non-terminal residue" evidence="9">
    <location>
        <position position="1"/>
    </location>
</feature>
<keyword evidence="5 7" id="KW-1133">Transmembrane helix</keyword>
<organism evidence="9">
    <name type="scientific">marine sediment metagenome</name>
    <dbReference type="NCBI Taxonomy" id="412755"/>
    <lineage>
        <taxon>unclassified sequences</taxon>
        <taxon>metagenomes</taxon>
        <taxon>ecological metagenomes</taxon>
    </lineage>
</organism>
<evidence type="ECO:0000256" key="4">
    <source>
        <dbReference type="ARBA" id="ARBA00022692"/>
    </source>
</evidence>
<feature type="domain" description="TRAP C4-dicarboxylate transport system permease DctM subunit" evidence="8">
    <location>
        <begin position="1"/>
        <end position="171"/>
    </location>
</feature>
<feature type="transmembrane region" description="Helical" evidence="7">
    <location>
        <begin position="151"/>
        <end position="175"/>
    </location>
</feature>
<evidence type="ECO:0000256" key="6">
    <source>
        <dbReference type="ARBA" id="ARBA00023136"/>
    </source>
</evidence>
<dbReference type="Pfam" id="PF06808">
    <property type="entry name" value="DctM"/>
    <property type="match status" value="1"/>
</dbReference>
<reference evidence="9" key="1">
    <citation type="journal article" date="2014" name="Front. Microbiol.">
        <title>High frequency of phylogenetically diverse reductive dehalogenase-homologous genes in deep subseafloor sedimentary metagenomes.</title>
        <authorList>
            <person name="Kawai M."/>
            <person name="Futagami T."/>
            <person name="Toyoda A."/>
            <person name="Takaki Y."/>
            <person name="Nishi S."/>
            <person name="Hori S."/>
            <person name="Arai W."/>
            <person name="Tsubouchi T."/>
            <person name="Morono Y."/>
            <person name="Uchiyama I."/>
            <person name="Ito T."/>
            <person name="Fujiyama A."/>
            <person name="Inagaki F."/>
            <person name="Takami H."/>
        </authorList>
    </citation>
    <scope>NUCLEOTIDE SEQUENCE</scope>
    <source>
        <strain evidence="9">Expedition CK06-06</strain>
    </source>
</reference>
<dbReference type="InterPro" id="IPR010656">
    <property type="entry name" value="DctM"/>
</dbReference>
<dbReference type="InterPro" id="IPR004681">
    <property type="entry name" value="TRAP_DctM"/>
</dbReference>
<feature type="transmembrane region" description="Helical" evidence="7">
    <location>
        <begin position="25"/>
        <end position="45"/>
    </location>
</feature>
<evidence type="ECO:0000313" key="9">
    <source>
        <dbReference type="EMBL" id="GAI77881.1"/>
    </source>
</evidence>